<dbReference type="Proteomes" id="UP000274391">
    <property type="component" value="Unassembled WGS sequence"/>
</dbReference>
<dbReference type="Gene3D" id="6.10.30.10">
    <property type="match status" value="1"/>
</dbReference>
<feature type="domain" description="ChsH2 rubredoxin-like zinc ribbon" evidence="2">
    <location>
        <begin position="17"/>
        <end position="55"/>
    </location>
</feature>
<proteinExistence type="predicted"/>
<dbReference type="PANTHER" id="PTHR34075">
    <property type="entry name" value="BLR3430 PROTEIN"/>
    <property type="match status" value="1"/>
</dbReference>
<dbReference type="SUPFAM" id="SSF50249">
    <property type="entry name" value="Nucleic acid-binding proteins"/>
    <property type="match status" value="1"/>
</dbReference>
<evidence type="ECO:0000313" key="3">
    <source>
        <dbReference type="EMBL" id="RRJ86595.1"/>
    </source>
</evidence>
<protein>
    <submittedName>
        <fullName evidence="3">DNA-binding protein</fullName>
    </submittedName>
</protein>
<dbReference type="AlphaFoldDB" id="A0A3P3VUV0"/>
<dbReference type="OrthoDB" id="7470921at2"/>
<keyword evidence="3" id="KW-0238">DNA-binding</keyword>
<feature type="domain" description="ChsH2 C-terminal OB-fold" evidence="1">
    <location>
        <begin position="60"/>
        <end position="120"/>
    </location>
</feature>
<sequence>MTPAPAPIPTPETREFWAGTAQRELRIQRCRTCERPYFHPRPFCPNPDCSSDDVEWFVTAGRANLVSYVINYRPLSVFDTNEPQIIAIVQLEEGPRMLTNILGVAPHPDQLPLGMKLKVDYVARGDQWLPVFRPLQQGVAQ</sequence>
<dbReference type="InterPro" id="IPR052513">
    <property type="entry name" value="Thioester_dehydratase-like"/>
</dbReference>
<evidence type="ECO:0000259" key="1">
    <source>
        <dbReference type="Pfam" id="PF01796"/>
    </source>
</evidence>
<evidence type="ECO:0000313" key="4">
    <source>
        <dbReference type="Proteomes" id="UP000274391"/>
    </source>
</evidence>
<organism evidence="3 4">
    <name type="scientific">Gulosibacter macacae</name>
    <dbReference type="NCBI Taxonomy" id="2488791"/>
    <lineage>
        <taxon>Bacteria</taxon>
        <taxon>Bacillati</taxon>
        <taxon>Actinomycetota</taxon>
        <taxon>Actinomycetes</taxon>
        <taxon>Micrococcales</taxon>
        <taxon>Microbacteriaceae</taxon>
        <taxon>Gulosibacter</taxon>
    </lineage>
</organism>
<comment type="caution">
    <text evidence="3">The sequence shown here is derived from an EMBL/GenBank/DDBJ whole genome shotgun (WGS) entry which is preliminary data.</text>
</comment>
<dbReference type="InterPro" id="IPR002878">
    <property type="entry name" value="ChsH2_C"/>
</dbReference>
<gene>
    <name evidence="3" type="ORF">EG850_08075</name>
</gene>
<dbReference type="InterPro" id="IPR022002">
    <property type="entry name" value="ChsH2_Znr"/>
</dbReference>
<dbReference type="RefSeq" id="WP_124972336.1">
    <property type="nucleotide sequence ID" value="NZ_RQVS01000008.1"/>
</dbReference>
<dbReference type="EMBL" id="RQVS01000008">
    <property type="protein sequence ID" value="RRJ86595.1"/>
    <property type="molecule type" value="Genomic_DNA"/>
</dbReference>
<name>A0A3P3VUV0_9MICO</name>
<evidence type="ECO:0000259" key="2">
    <source>
        <dbReference type="Pfam" id="PF12172"/>
    </source>
</evidence>
<reference evidence="3 4" key="1">
    <citation type="submission" date="2018-11" db="EMBL/GenBank/DDBJ databases">
        <title>YIM 102482-1 draft genome.</title>
        <authorList>
            <person name="Li G."/>
            <person name="Jiang Y."/>
        </authorList>
    </citation>
    <scope>NUCLEOTIDE SEQUENCE [LARGE SCALE GENOMIC DNA]</scope>
    <source>
        <strain evidence="3 4">YIM 102482-1</strain>
    </source>
</reference>
<dbReference type="Pfam" id="PF12172">
    <property type="entry name" value="zf-ChsH2"/>
    <property type="match status" value="1"/>
</dbReference>
<dbReference type="InterPro" id="IPR012340">
    <property type="entry name" value="NA-bd_OB-fold"/>
</dbReference>
<accession>A0A3P3VUV0</accession>
<keyword evidence="4" id="KW-1185">Reference proteome</keyword>
<dbReference type="GO" id="GO:0003677">
    <property type="term" value="F:DNA binding"/>
    <property type="evidence" value="ECO:0007669"/>
    <property type="project" value="UniProtKB-KW"/>
</dbReference>
<dbReference type="Pfam" id="PF01796">
    <property type="entry name" value="OB_ChsH2_C"/>
    <property type="match status" value="1"/>
</dbReference>
<dbReference type="PANTHER" id="PTHR34075:SF5">
    <property type="entry name" value="BLR3430 PROTEIN"/>
    <property type="match status" value="1"/>
</dbReference>